<accession>A0A6C2YLT9</accession>
<dbReference type="EMBL" id="LR586016">
    <property type="protein sequence ID" value="VIP02055.1"/>
    <property type="molecule type" value="Genomic_DNA"/>
</dbReference>
<evidence type="ECO:0000313" key="2">
    <source>
        <dbReference type="Proteomes" id="UP000464378"/>
    </source>
</evidence>
<dbReference type="EMBL" id="LR593887">
    <property type="protein sequence ID" value="VTS00252.1"/>
    <property type="molecule type" value="Genomic_DNA"/>
</dbReference>
<dbReference type="KEGG" id="tim:GMBLW1_19050"/>
<evidence type="ECO:0000313" key="1">
    <source>
        <dbReference type="EMBL" id="VIP02055.1"/>
    </source>
</evidence>
<gene>
    <name evidence="1" type="ORF">GMBLW1_19050</name>
</gene>
<reference evidence="1" key="1">
    <citation type="submission" date="2019-04" db="EMBL/GenBank/DDBJ databases">
        <authorList>
            <consortium name="Science for Life Laboratories"/>
        </authorList>
    </citation>
    <scope>NUCLEOTIDE SEQUENCE</scope>
    <source>
        <strain evidence="1">MBLW1</strain>
    </source>
</reference>
<keyword evidence="2" id="KW-1185">Reference proteome</keyword>
<sequence>MFETVYVLNHFWDGPREGVADFLGCPHVFVSEWDSTIDDFGDAFLLKPLSPETFRLVMEEAAICQRWKQAVDQGLTTFDTHPPDPDDRVRLDKLRRLLHKPLTVDPARAKQSFPFRSWIDPLPGAVDISTVFRRGASFRWFKSPKRWQDWELPGLEVQWLTAQPEGR</sequence>
<organism evidence="1">
    <name type="scientific">Tuwongella immobilis</name>
    <dbReference type="NCBI Taxonomy" id="692036"/>
    <lineage>
        <taxon>Bacteria</taxon>
        <taxon>Pseudomonadati</taxon>
        <taxon>Planctomycetota</taxon>
        <taxon>Planctomycetia</taxon>
        <taxon>Gemmatales</taxon>
        <taxon>Gemmataceae</taxon>
        <taxon>Tuwongella</taxon>
    </lineage>
</organism>
<dbReference type="RefSeq" id="WP_162657271.1">
    <property type="nucleotide sequence ID" value="NZ_LR593887.1"/>
</dbReference>
<dbReference type="InParanoid" id="A0A6C2YLT9"/>
<name>A0A6C2YLT9_9BACT</name>
<protein>
    <submittedName>
        <fullName evidence="1">Uncharacterized protein</fullName>
    </submittedName>
</protein>
<dbReference type="Proteomes" id="UP000464378">
    <property type="component" value="Chromosome"/>
</dbReference>
<proteinExistence type="predicted"/>
<dbReference type="AlphaFoldDB" id="A0A6C2YLT9"/>